<sequence length="478" mass="52992">MREYANSNSGITGLPANEESLRIDEKERSFWKLGGNHDCLGKKGTSESIAWVTDGLWPVSSREPSRGLIHLRNRRSRYALTTYVSDQTQRTHQPRSTNAEVEASTLVRGCTVVAAALVQVQCVAANRTHGLDEKNGAYAEPREPDRSRNKRTLDGRRRGVTSLESGNRTERRGYTQQATYTTVLVSVIHGNTRAIVPWDRGATTPTMHSSLVTSNVGALLPFLVVSLSQLALSFVLEGSATSYAQFRKWNAGQNGTLEFEFKTEQGNGLLLYTDDGGTYDFFEVKLVESALRLRYNLGGGAQIVTVGHDLGDGHWHKVQITRCNENTTLTVDGVSAVSTSRGKEFEFGKLAGNSDVYVGGMPSWYNSKLTLLALPSVIFEPRFNGFIRNLVYADGENTMPRRQEMKSRDAKEAVGTFDFHRESRIEINATLEPAVMGVENCDSRVVVLGMTRQTHPSNNTSKMVENERSIGREDKMVQ</sequence>
<feature type="region of interest" description="Disordered" evidence="2">
    <location>
        <begin position="133"/>
        <end position="172"/>
    </location>
</feature>
<dbReference type="GO" id="GO:0016020">
    <property type="term" value="C:membrane"/>
    <property type="evidence" value="ECO:0007669"/>
    <property type="project" value="UniProtKB-SubCell"/>
</dbReference>
<evidence type="ECO:0000256" key="2">
    <source>
        <dbReference type="SAM" id="MobiDB-lite"/>
    </source>
</evidence>
<comment type="caution">
    <text evidence="1">Lacks conserved residue(s) required for the propagation of feature annotation.</text>
</comment>
<dbReference type="OrthoDB" id="6275838at2759"/>
<feature type="region of interest" description="Disordered" evidence="2">
    <location>
        <begin position="454"/>
        <end position="478"/>
    </location>
</feature>
<proteinExistence type="predicted"/>
<feature type="compositionally biased region" description="Basic and acidic residues" evidence="2">
    <location>
        <begin position="133"/>
        <end position="157"/>
    </location>
</feature>
<evidence type="ECO:0000259" key="3">
    <source>
        <dbReference type="PROSITE" id="PS50025"/>
    </source>
</evidence>
<evidence type="ECO:0000313" key="4">
    <source>
        <dbReference type="EMBL" id="OAD62847.1"/>
    </source>
</evidence>
<dbReference type="SUPFAM" id="SSF49899">
    <property type="entry name" value="Concanavalin A-like lectins/glucanases"/>
    <property type="match status" value="1"/>
</dbReference>
<keyword evidence="5" id="KW-1185">Reference proteome</keyword>
<accession>A0A310SSP8</accession>
<organism evidence="4 5">
    <name type="scientific">Eufriesea mexicana</name>
    <dbReference type="NCBI Taxonomy" id="516756"/>
    <lineage>
        <taxon>Eukaryota</taxon>
        <taxon>Metazoa</taxon>
        <taxon>Ecdysozoa</taxon>
        <taxon>Arthropoda</taxon>
        <taxon>Hexapoda</taxon>
        <taxon>Insecta</taxon>
        <taxon>Pterygota</taxon>
        <taxon>Neoptera</taxon>
        <taxon>Endopterygota</taxon>
        <taxon>Hymenoptera</taxon>
        <taxon>Apocrita</taxon>
        <taxon>Aculeata</taxon>
        <taxon>Apoidea</taxon>
        <taxon>Anthophila</taxon>
        <taxon>Apidae</taxon>
        <taxon>Eufriesea</taxon>
    </lineage>
</organism>
<dbReference type="CDD" id="cd00110">
    <property type="entry name" value="LamG"/>
    <property type="match status" value="1"/>
</dbReference>
<dbReference type="InterPro" id="IPR050372">
    <property type="entry name" value="Neurexin-related_CASP"/>
</dbReference>
<reference evidence="4 5" key="1">
    <citation type="submission" date="2015-07" db="EMBL/GenBank/DDBJ databases">
        <title>The genome of Eufriesea mexicana.</title>
        <authorList>
            <person name="Pan H."/>
            <person name="Kapheim K."/>
        </authorList>
    </citation>
    <scope>NUCLEOTIDE SEQUENCE [LARGE SCALE GENOMIC DNA]</scope>
    <source>
        <strain evidence="4">0111107269</strain>
        <tissue evidence="4">Whole body</tissue>
    </source>
</reference>
<dbReference type="InterPro" id="IPR013320">
    <property type="entry name" value="ConA-like_dom_sf"/>
</dbReference>
<dbReference type="Proteomes" id="UP000250275">
    <property type="component" value="Unassembled WGS sequence"/>
</dbReference>
<evidence type="ECO:0000256" key="1">
    <source>
        <dbReference type="PROSITE-ProRule" id="PRU00122"/>
    </source>
</evidence>
<dbReference type="PANTHER" id="PTHR15036:SF85">
    <property type="entry name" value="SP2353, ISOFORM A"/>
    <property type="match status" value="1"/>
</dbReference>
<feature type="domain" description="Laminin G" evidence="3">
    <location>
        <begin position="233"/>
        <end position="441"/>
    </location>
</feature>
<dbReference type="InterPro" id="IPR001791">
    <property type="entry name" value="Laminin_G"/>
</dbReference>
<dbReference type="PROSITE" id="PS50025">
    <property type="entry name" value="LAM_G_DOMAIN"/>
    <property type="match status" value="1"/>
</dbReference>
<dbReference type="PANTHER" id="PTHR15036">
    <property type="entry name" value="PIKACHURIN-LIKE PROTEIN"/>
    <property type="match status" value="1"/>
</dbReference>
<feature type="compositionally biased region" description="Polar residues" evidence="2">
    <location>
        <begin position="454"/>
        <end position="463"/>
    </location>
</feature>
<dbReference type="Gene3D" id="2.60.120.200">
    <property type="match status" value="1"/>
</dbReference>
<dbReference type="EMBL" id="KQ759792">
    <property type="protein sequence ID" value="OAD62847.1"/>
    <property type="molecule type" value="Genomic_DNA"/>
</dbReference>
<evidence type="ECO:0000313" key="5">
    <source>
        <dbReference type="Proteomes" id="UP000250275"/>
    </source>
</evidence>
<dbReference type="AlphaFoldDB" id="A0A310SSP8"/>
<dbReference type="SMART" id="SM00282">
    <property type="entry name" value="LamG"/>
    <property type="match status" value="1"/>
</dbReference>
<name>A0A310SSP8_9HYME</name>
<feature type="compositionally biased region" description="Basic and acidic residues" evidence="2">
    <location>
        <begin position="464"/>
        <end position="478"/>
    </location>
</feature>
<dbReference type="FunFam" id="2.60.120.200:FF:000166">
    <property type="entry name" value="neurexin-1 isoform X4"/>
    <property type="match status" value="1"/>
</dbReference>
<gene>
    <name evidence="4" type="ORF">WN48_07414</name>
</gene>
<dbReference type="Pfam" id="PF02210">
    <property type="entry name" value="Laminin_G_2"/>
    <property type="match status" value="1"/>
</dbReference>
<protein>
    <submittedName>
        <fullName evidence="4">Neurexin-3a-alpha</fullName>
    </submittedName>
</protein>